<feature type="transmembrane region" description="Helical" evidence="2">
    <location>
        <begin position="719"/>
        <end position="743"/>
    </location>
</feature>
<evidence type="ECO:0000313" key="3">
    <source>
        <dbReference type="EMBL" id="KAK4515543.1"/>
    </source>
</evidence>
<proteinExistence type="predicted"/>
<feature type="transmembrane region" description="Helical" evidence="2">
    <location>
        <begin position="464"/>
        <end position="483"/>
    </location>
</feature>
<keyword evidence="2" id="KW-0472">Membrane</keyword>
<feature type="region of interest" description="Disordered" evidence="1">
    <location>
        <begin position="113"/>
        <end position="157"/>
    </location>
</feature>
<feature type="region of interest" description="Disordered" evidence="1">
    <location>
        <begin position="1"/>
        <end position="43"/>
    </location>
</feature>
<gene>
    <name evidence="3" type="ORF">ATC70_010493</name>
</gene>
<sequence>MSDNIPGSPVPTGTSERTRLLNTSTTSYSTREKVHQESSTTSQTVITMGTSSQESHHHFLNGNGNATLTTTRHLYNSVISAGQPAIPTHQLTEKIQDILVFSEIKKKQQERALLDEKKQKRKEKQSQRSDAAVPAPSSNSSSSSSSSSSDSDSDAGSTRILLKKKLSEWSIDGNKSTKSDQGGKRLRRRDFAVDALKFATDKWKIKHGWATGSNNSSSASLLANGENSTATATTTTTTTLLNNGHGNSTSHGGDGVNVTVVKQKKQGEGIPSSAESVFDVAKNASVCAVLALLHERRQSSGHSVETDVSLQSLALSTLNIGLKVQDKSVSHVVLYEMLTNKWLNNKSALEWAVENDSQLILNDVRVQRVIEDLWRSGPNWRQDPKHPSNIWVHNSGVKASEEPPKKNFAWFVIWRTFVDFLARWPSARYQTLLALFSALIYLAFHLATVSNIEYTSDTPFSYEYIYYVLVVSDMLAELFKLWVQPFTYLKKISSYISLLTVGLLMSSFIIRFFTLLVVESIEDEYYFLNFSFILLILATPLMFFRVFTTSSDLCWNTAKTNYVLHQCFVNSLWVLALGIFVIIGFWVALGALQFNDIHPLAMLRLLILGALHAPEIGDTLFYQPQVAGLLLAVYLFLTVVILGSLLTASFLSTILEINTRIDTVKRNWVINRCLKSSPILNAFIPSIMIDLIFGVIRWFARVVFKCQSPVVWVEKAHQVLWYIIYSPIILLVGLYELVTTLLFRWKLVTKAFRRDTVEV</sequence>
<dbReference type="Proteomes" id="UP001304243">
    <property type="component" value="Unassembled WGS sequence"/>
</dbReference>
<feature type="compositionally biased region" description="Low complexity" evidence="1">
    <location>
        <begin position="128"/>
        <end position="157"/>
    </location>
</feature>
<feature type="transmembrane region" description="Helical" evidence="2">
    <location>
        <begin position="631"/>
        <end position="657"/>
    </location>
</feature>
<name>A0AAN7I004_9FUNG</name>
<reference evidence="3 4" key="1">
    <citation type="submission" date="2022-11" db="EMBL/GenBank/DDBJ databases">
        <title>Mucor velutinosus strain NIH1002 WGS.</title>
        <authorList>
            <person name="Subramanian P."/>
            <person name="Mullikin J.C."/>
            <person name="Segre J.A."/>
            <person name="Zelazny A.M."/>
        </authorList>
    </citation>
    <scope>NUCLEOTIDE SEQUENCE [LARGE SCALE GENOMIC DNA]</scope>
    <source>
        <strain evidence="3 4">NIH1002</strain>
    </source>
</reference>
<protein>
    <recommendedName>
        <fullName evidence="5">Ion transport domain-containing protein</fullName>
    </recommendedName>
</protein>
<feature type="transmembrane region" description="Helical" evidence="2">
    <location>
        <begin position="678"/>
        <end position="699"/>
    </location>
</feature>
<dbReference type="AlphaFoldDB" id="A0AAN7I004"/>
<keyword evidence="4" id="KW-1185">Reference proteome</keyword>
<evidence type="ECO:0008006" key="5">
    <source>
        <dbReference type="Google" id="ProtNLM"/>
    </source>
</evidence>
<accession>A0AAN7I004</accession>
<dbReference type="EMBL" id="JASEJX010000014">
    <property type="protein sequence ID" value="KAK4515543.1"/>
    <property type="molecule type" value="Genomic_DNA"/>
</dbReference>
<evidence type="ECO:0000256" key="2">
    <source>
        <dbReference type="SAM" id="Phobius"/>
    </source>
</evidence>
<organism evidence="3 4">
    <name type="scientific">Mucor velutinosus</name>
    <dbReference type="NCBI Taxonomy" id="708070"/>
    <lineage>
        <taxon>Eukaryota</taxon>
        <taxon>Fungi</taxon>
        <taxon>Fungi incertae sedis</taxon>
        <taxon>Mucoromycota</taxon>
        <taxon>Mucoromycotina</taxon>
        <taxon>Mucoromycetes</taxon>
        <taxon>Mucorales</taxon>
        <taxon>Mucorineae</taxon>
        <taxon>Mucoraceae</taxon>
        <taxon>Mucor</taxon>
    </lineage>
</organism>
<keyword evidence="2" id="KW-1133">Transmembrane helix</keyword>
<feature type="transmembrane region" description="Helical" evidence="2">
    <location>
        <begin position="525"/>
        <end position="547"/>
    </location>
</feature>
<feature type="transmembrane region" description="Helical" evidence="2">
    <location>
        <begin position="495"/>
        <end position="513"/>
    </location>
</feature>
<evidence type="ECO:0000313" key="4">
    <source>
        <dbReference type="Proteomes" id="UP001304243"/>
    </source>
</evidence>
<feature type="compositionally biased region" description="Polar residues" evidence="1">
    <location>
        <begin position="1"/>
        <end position="29"/>
    </location>
</feature>
<evidence type="ECO:0000256" key="1">
    <source>
        <dbReference type="SAM" id="MobiDB-lite"/>
    </source>
</evidence>
<feature type="transmembrane region" description="Helical" evidence="2">
    <location>
        <begin position="432"/>
        <end position="452"/>
    </location>
</feature>
<feature type="transmembrane region" description="Helical" evidence="2">
    <location>
        <begin position="568"/>
        <end position="592"/>
    </location>
</feature>
<dbReference type="RefSeq" id="XP_064682209.1">
    <property type="nucleotide sequence ID" value="XM_064829707.1"/>
</dbReference>
<dbReference type="GeneID" id="89954179"/>
<comment type="caution">
    <text evidence="3">The sequence shown here is derived from an EMBL/GenBank/DDBJ whole genome shotgun (WGS) entry which is preliminary data.</text>
</comment>
<keyword evidence="2" id="KW-0812">Transmembrane</keyword>